<keyword evidence="8" id="KW-1185">Reference proteome</keyword>
<dbReference type="OrthoDB" id="1684102at2759"/>
<feature type="transmembrane region" description="Helical" evidence="5">
    <location>
        <begin position="720"/>
        <end position="744"/>
    </location>
</feature>
<dbReference type="eggNOG" id="KOG1304">
    <property type="taxonomic scope" value="Eukaryota"/>
</dbReference>
<keyword evidence="3 5" id="KW-1133">Transmembrane helix</keyword>
<feature type="transmembrane region" description="Helical" evidence="5">
    <location>
        <begin position="673"/>
        <end position="700"/>
    </location>
</feature>
<dbReference type="EMBL" id="CH479226">
    <property type="protein sequence ID" value="EDW35254.1"/>
    <property type="molecule type" value="Genomic_DNA"/>
</dbReference>
<feature type="transmembrane region" description="Helical" evidence="5">
    <location>
        <begin position="320"/>
        <end position="344"/>
    </location>
</feature>
<feature type="domain" description="Amino acid transporter transmembrane" evidence="6">
    <location>
        <begin position="70"/>
        <end position="139"/>
    </location>
</feature>
<evidence type="ECO:0000256" key="5">
    <source>
        <dbReference type="SAM" id="Phobius"/>
    </source>
</evidence>
<dbReference type="InterPro" id="IPR013057">
    <property type="entry name" value="AA_transpt_TM"/>
</dbReference>
<feature type="transmembrane region" description="Helical" evidence="5">
    <location>
        <begin position="364"/>
        <end position="381"/>
    </location>
</feature>
<dbReference type="OMA" id="TYYSMML"/>
<evidence type="ECO:0000313" key="7">
    <source>
        <dbReference type="EMBL" id="EDW35254.1"/>
    </source>
</evidence>
<feature type="transmembrane region" description="Helical" evidence="5">
    <location>
        <begin position="279"/>
        <end position="298"/>
    </location>
</feature>
<keyword evidence="2 5" id="KW-0812">Transmembrane</keyword>
<evidence type="ECO:0000256" key="1">
    <source>
        <dbReference type="ARBA" id="ARBA00004141"/>
    </source>
</evidence>
<dbReference type="AlphaFoldDB" id="B4H939"/>
<feature type="transmembrane region" description="Helical" evidence="5">
    <location>
        <begin position="175"/>
        <end position="192"/>
    </location>
</feature>
<evidence type="ECO:0000259" key="6">
    <source>
        <dbReference type="Pfam" id="PF01490"/>
    </source>
</evidence>
<protein>
    <submittedName>
        <fullName evidence="7">GL15670</fullName>
    </submittedName>
</protein>
<dbReference type="Pfam" id="PF01490">
    <property type="entry name" value="Aa_trans"/>
    <property type="match status" value="3"/>
</dbReference>
<feature type="domain" description="Amino acid transporter transmembrane" evidence="6">
    <location>
        <begin position="447"/>
        <end position="846"/>
    </location>
</feature>
<gene>
    <name evidence="7" type="primary">Dper\GL15670</name>
    <name evidence="7" type="ORF">Dper_GL15670</name>
</gene>
<accession>B4H939</accession>
<dbReference type="Proteomes" id="UP000008744">
    <property type="component" value="Unassembled WGS sequence"/>
</dbReference>
<feature type="transmembrane region" description="Helical" evidence="5">
    <location>
        <begin position="539"/>
        <end position="559"/>
    </location>
</feature>
<feature type="transmembrane region" description="Helical" evidence="5">
    <location>
        <begin position="477"/>
        <end position="502"/>
    </location>
</feature>
<comment type="subcellular location">
    <subcellularLocation>
        <location evidence="1">Membrane</location>
        <topology evidence="1">Multi-pass membrane protein</topology>
    </subcellularLocation>
</comment>
<feature type="transmembrane region" description="Helical" evidence="5">
    <location>
        <begin position="643"/>
        <end position="661"/>
    </location>
</feature>
<feature type="transmembrane region" description="Helical" evidence="5">
    <location>
        <begin position="449"/>
        <end position="471"/>
    </location>
</feature>
<evidence type="ECO:0000313" key="8">
    <source>
        <dbReference type="Proteomes" id="UP000008744"/>
    </source>
</evidence>
<feature type="transmembrane region" description="Helical" evidence="5">
    <location>
        <begin position="605"/>
        <end position="623"/>
    </location>
</feature>
<keyword evidence="4 5" id="KW-0472">Membrane</keyword>
<feature type="transmembrane region" description="Helical" evidence="5">
    <location>
        <begin position="387"/>
        <end position="413"/>
    </location>
</feature>
<feature type="transmembrane region" description="Helical" evidence="5">
    <location>
        <begin position="787"/>
        <end position="811"/>
    </location>
</feature>
<organism evidence="8">
    <name type="scientific">Drosophila persimilis</name>
    <name type="common">Fruit fly</name>
    <dbReference type="NCBI Taxonomy" id="7234"/>
    <lineage>
        <taxon>Eukaryota</taxon>
        <taxon>Metazoa</taxon>
        <taxon>Ecdysozoa</taxon>
        <taxon>Arthropoda</taxon>
        <taxon>Hexapoda</taxon>
        <taxon>Insecta</taxon>
        <taxon>Pterygota</taxon>
        <taxon>Neoptera</taxon>
        <taxon>Endopterygota</taxon>
        <taxon>Diptera</taxon>
        <taxon>Brachycera</taxon>
        <taxon>Muscomorpha</taxon>
        <taxon>Ephydroidea</taxon>
        <taxon>Drosophilidae</taxon>
        <taxon>Drosophila</taxon>
        <taxon>Sophophora</taxon>
    </lineage>
</organism>
<feature type="transmembrane region" description="Helical" evidence="5">
    <location>
        <begin position="831"/>
        <end position="852"/>
    </location>
</feature>
<evidence type="ECO:0000256" key="2">
    <source>
        <dbReference type="ARBA" id="ARBA00022692"/>
    </source>
</evidence>
<evidence type="ECO:0000256" key="3">
    <source>
        <dbReference type="ARBA" id="ARBA00022989"/>
    </source>
</evidence>
<feature type="transmembrane region" description="Helical" evidence="5">
    <location>
        <begin position="571"/>
        <end position="593"/>
    </location>
</feature>
<dbReference type="PANTHER" id="PTHR22950">
    <property type="entry name" value="AMINO ACID TRANSPORTER"/>
    <property type="match status" value="1"/>
</dbReference>
<feature type="domain" description="Amino acid transporter transmembrane" evidence="6">
    <location>
        <begin position="167"/>
        <end position="426"/>
    </location>
</feature>
<dbReference type="PANTHER" id="PTHR22950:SF340">
    <property type="entry name" value="AMINO ACID TRANSPORTER TRANSMEMBRANE DOMAIN-CONTAINING PROTEIN-RELATED"/>
    <property type="match status" value="1"/>
</dbReference>
<dbReference type="GO" id="GO:0015179">
    <property type="term" value="F:L-amino acid transmembrane transporter activity"/>
    <property type="evidence" value="ECO:0007669"/>
    <property type="project" value="TreeGrafter"/>
</dbReference>
<reference evidence="7 8" key="1">
    <citation type="journal article" date="2007" name="Nature">
        <title>Evolution of genes and genomes on the Drosophila phylogeny.</title>
        <authorList>
            <consortium name="Drosophila 12 Genomes Consortium"/>
            <person name="Clark A.G."/>
            <person name="Eisen M.B."/>
            <person name="Smith D.R."/>
            <person name="Bergman C.M."/>
            <person name="Oliver B."/>
            <person name="Markow T.A."/>
            <person name="Kaufman T.C."/>
            <person name="Kellis M."/>
            <person name="Gelbart W."/>
            <person name="Iyer V.N."/>
            <person name="Pollard D.A."/>
            <person name="Sackton T.B."/>
            <person name="Larracuente A.M."/>
            <person name="Singh N.D."/>
            <person name="Abad J.P."/>
            <person name="Abt D.N."/>
            <person name="Adryan B."/>
            <person name="Aguade M."/>
            <person name="Akashi H."/>
            <person name="Anderson W.W."/>
            <person name="Aquadro C.F."/>
            <person name="Ardell D.H."/>
            <person name="Arguello R."/>
            <person name="Artieri C.G."/>
            <person name="Barbash D.A."/>
            <person name="Barker D."/>
            <person name="Barsanti P."/>
            <person name="Batterham P."/>
            <person name="Batzoglou S."/>
            <person name="Begun D."/>
            <person name="Bhutkar A."/>
            <person name="Blanco E."/>
            <person name="Bosak S.A."/>
            <person name="Bradley R.K."/>
            <person name="Brand A.D."/>
            <person name="Brent M.R."/>
            <person name="Brooks A.N."/>
            <person name="Brown R.H."/>
            <person name="Butlin R.K."/>
            <person name="Caggese C."/>
            <person name="Calvi B.R."/>
            <person name="Bernardo de Carvalho A."/>
            <person name="Caspi A."/>
            <person name="Castrezana S."/>
            <person name="Celniker S.E."/>
            <person name="Chang J.L."/>
            <person name="Chapple C."/>
            <person name="Chatterji S."/>
            <person name="Chinwalla A."/>
            <person name="Civetta A."/>
            <person name="Clifton S.W."/>
            <person name="Comeron J.M."/>
            <person name="Costello J.C."/>
            <person name="Coyne J.A."/>
            <person name="Daub J."/>
            <person name="David R.G."/>
            <person name="Delcher A.L."/>
            <person name="Delehaunty K."/>
            <person name="Do C.B."/>
            <person name="Ebling H."/>
            <person name="Edwards K."/>
            <person name="Eickbush T."/>
            <person name="Evans J.D."/>
            <person name="Filipski A."/>
            <person name="Findeiss S."/>
            <person name="Freyhult E."/>
            <person name="Fulton L."/>
            <person name="Fulton R."/>
            <person name="Garcia A.C."/>
            <person name="Gardiner A."/>
            <person name="Garfield D.A."/>
            <person name="Garvin B.E."/>
            <person name="Gibson G."/>
            <person name="Gilbert D."/>
            <person name="Gnerre S."/>
            <person name="Godfrey J."/>
            <person name="Good R."/>
            <person name="Gotea V."/>
            <person name="Gravely B."/>
            <person name="Greenberg A.J."/>
            <person name="Griffiths-Jones S."/>
            <person name="Gross S."/>
            <person name="Guigo R."/>
            <person name="Gustafson E.A."/>
            <person name="Haerty W."/>
            <person name="Hahn M.W."/>
            <person name="Halligan D.L."/>
            <person name="Halpern A.L."/>
            <person name="Halter G.M."/>
            <person name="Han M.V."/>
            <person name="Heger A."/>
            <person name="Hillier L."/>
            <person name="Hinrichs A.S."/>
            <person name="Holmes I."/>
            <person name="Hoskins R.A."/>
            <person name="Hubisz M.J."/>
            <person name="Hultmark D."/>
            <person name="Huntley M.A."/>
            <person name="Jaffe D.B."/>
            <person name="Jagadeeshan S."/>
            <person name="Jeck W.R."/>
            <person name="Johnson J."/>
            <person name="Jones C.D."/>
            <person name="Jordan W.C."/>
            <person name="Karpen G.H."/>
            <person name="Kataoka E."/>
            <person name="Keightley P.D."/>
            <person name="Kheradpour P."/>
            <person name="Kirkness E.F."/>
            <person name="Koerich L.B."/>
            <person name="Kristiansen K."/>
            <person name="Kudrna D."/>
            <person name="Kulathinal R.J."/>
            <person name="Kumar S."/>
            <person name="Kwok R."/>
            <person name="Lander E."/>
            <person name="Langley C.H."/>
            <person name="Lapoint R."/>
            <person name="Lazzaro B.P."/>
            <person name="Lee S.J."/>
            <person name="Levesque L."/>
            <person name="Li R."/>
            <person name="Lin C.F."/>
            <person name="Lin M.F."/>
            <person name="Lindblad-Toh K."/>
            <person name="Llopart A."/>
            <person name="Long M."/>
            <person name="Low L."/>
            <person name="Lozovsky E."/>
            <person name="Lu J."/>
            <person name="Luo M."/>
            <person name="Machado C.A."/>
            <person name="Makalowski W."/>
            <person name="Marzo M."/>
            <person name="Matsuda M."/>
            <person name="Matzkin L."/>
            <person name="McAllister B."/>
            <person name="McBride C.S."/>
            <person name="McKernan B."/>
            <person name="McKernan K."/>
            <person name="Mendez-Lago M."/>
            <person name="Minx P."/>
            <person name="Mollenhauer M.U."/>
            <person name="Montooth K."/>
            <person name="Mount S.M."/>
            <person name="Mu X."/>
            <person name="Myers E."/>
            <person name="Negre B."/>
            <person name="Newfeld S."/>
            <person name="Nielsen R."/>
            <person name="Noor M.A."/>
            <person name="O'Grady P."/>
            <person name="Pachter L."/>
            <person name="Papaceit M."/>
            <person name="Parisi M.J."/>
            <person name="Parisi M."/>
            <person name="Parts L."/>
            <person name="Pedersen J.S."/>
            <person name="Pesole G."/>
            <person name="Phillippy A.M."/>
            <person name="Ponting C.P."/>
            <person name="Pop M."/>
            <person name="Porcelli D."/>
            <person name="Powell J.R."/>
            <person name="Prohaska S."/>
            <person name="Pruitt K."/>
            <person name="Puig M."/>
            <person name="Quesneville H."/>
            <person name="Ram K.R."/>
            <person name="Rand D."/>
            <person name="Rasmussen M.D."/>
            <person name="Reed L.K."/>
            <person name="Reenan R."/>
            <person name="Reily A."/>
            <person name="Remington K.A."/>
            <person name="Rieger T.T."/>
            <person name="Ritchie M.G."/>
            <person name="Robin C."/>
            <person name="Rogers Y.H."/>
            <person name="Rohde C."/>
            <person name="Rozas J."/>
            <person name="Rubenfield M.J."/>
            <person name="Ruiz A."/>
            <person name="Russo S."/>
            <person name="Salzberg S.L."/>
            <person name="Sanchez-Gracia A."/>
            <person name="Saranga D.J."/>
            <person name="Sato H."/>
            <person name="Schaeffer S.W."/>
            <person name="Schatz M.C."/>
            <person name="Schlenke T."/>
            <person name="Schwartz R."/>
            <person name="Segarra C."/>
            <person name="Singh R.S."/>
            <person name="Sirot L."/>
            <person name="Sirota M."/>
            <person name="Sisneros N.B."/>
            <person name="Smith C.D."/>
            <person name="Smith T.F."/>
            <person name="Spieth J."/>
            <person name="Stage D.E."/>
            <person name="Stark A."/>
            <person name="Stephan W."/>
            <person name="Strausberg R.L."/>
            <person name="Strempel S."/>
            <person name="Sturgill D."/>
            <person name="Sutton G."/>
            <person name="Sutton G.G."/>
            <person name="Tao W."/>
            <person name="Teichmann S."/>
            <person name="Tobari Y.N."/>
            <person name="Tomimura Y."/>
            <person name="Tsolas J.M."/>
            <person name="Valente V.L."/>
            <person name="Venter E."/>
            <person name="Venter J.C."/>
            <person name="Vicario S."/>
            <person name="Vieira F.G."/>
            <person name="Vilella A.J."/>
            <person name="Villasante A."/>
            <person name="Walenz B."/>
            <person name="Wang J."/>
            <person name="Wasserman M."/>
            <person name="Watts T."/>
            <person name="Wilson D."/>
            <person name="Wilson R.K."/>
            <person name="Wing R.A."/>
            <person name="Wolfner M.F."/>
            <person name="Wong A."/>
            <person name="Wong G.K."/>
            <person name="Wu C.I."/>
            <person name="Wu G."/>
            <person name="Yamamoto D."/>
            <person name="Yang H.P."/>
            <person name="Yang S.P."/>
            <person name="Yorke J.A."/>
            <person name="Yoshida K."/>
            <person name="Zdobnov E."/>
            <person name="Zhang P."/>
            <person name="Zhang Y."/>
            <person name="Zimin A.V."/>
            <person name="Baldwin J."/>
            <person name="Abdouelleil A."/>
            <person name="Abdulkadir J."/>
            <person name="Abebe A."/>
            <person name="Abera B."/>
            <person name="Abreu J."/>
            <person name="Acer S.C."/>
            <person name="Aftuck L."/>
            <person name="Alexander A."/>
            <person name="An P."/>
            <person name="Anderson E."/>
            <person name="Anderson S."/>
            <person name="Arachi H."/>
            <person name="Azer M."/>
            <person name="Bachantsang P."/>
            <person name="Barry A."/>
            <person name="Bayul T."/>
            <person name="Berlin A."/>
            <person name="Bessette D."/>
            <person name="Bloom T."/>
            <person name="Blye J."/>
            <person name="Boguslavskiy L."/>
            <person name="Bonnet C."/>
            <person name="Boukhgalter B."/>
            <person name="Bourzgui I."/>
            <person name="Brown A."/>
            <person name="Cahill P."/>
            <person name="Channer S."/>
            <person name="Cheshatsang Y."/>
            <person name="Chuda L."/>
            <person name="Citroen M."/>
            <person name="Collymore A."/>
            <person name="Cooke P."/>
            <person name="Costello M."/>
            <person name="D'Aco K."/>
            <person name="Daza R."/>
            <person name="De Haan G."/>
            <person name="DeGray S."/>
            <person name="DeMaso C."/>
            <person name="Dhargay N."/>
            <person name="Dooley K."/>
            <person name="Dooley E."/>
            <person name="Doricent M."/>
            <person name="Dorje P."/>
            <person name="Dorjee K."/>
            <person name="Dupes A."/>
            <person name="Elong R."/>
            <person name="Falk J."/>
            <person name="Farina A."/>
            <person name="Faro S."/>
            <person name="Ferguson D."/>
            <person name="Fisher S."/>
            <person name="Foley C.D."/>
            <person name="Franke A."/>
            <person name="Friedrich D."/>
            <person name="Gadbois L."/>
            <person name="Gearin G."/>
            <person name="Gearin C.R."/>
            <person name="Giannoukos G."/>
            <person name="Goode T."/>
            <person name="Graham J."/>
            <person name="Grandbois E."/>
            <person name="Grewal S."/>
            <person name="Gyaltsen K."/>
            <person name="Hafez N."/>
            <person name="Hagos B."/>
            <person name="Hall J."/>
            <person name="Henson C."/>
            <person name="Hollinger A."/>
            <person name="Honan T."/>
            <person name="Huard M.D."/>
            <person name="Hughes L."/>
            <person name="Hurhula B."/>
            <person name="Husby M.E."/>
            <person name="Kamat A."/>
            <person name="Kanga B."/>
            <person name="Kashin S."/>
            <person name="Khazanovich D."/>
            <person name="Kisner P."/>
            <person name="Lance K."/>
            <person name="Lara M."/>
            <person name="Lee W."/>
            <person name="Lennon N."/>
            <person name="Letendre F."/>
            <person name="LeVine R."/>
            <person name="Lipovsky A."/>
            <person name="Liu X."/>
            <person name="Liu J."/>
            <person name="Liu S."/>
            <person name="Lokyitsang T."/>
            <person name="Lokyitsang Y."/>
            <person name="Lubonja R."/>
            <person name="Lui A."/>
            <person name="MacDonald P."/>
            <person name="Magnisalis V."/>
            <person name="Maru K."/>
            <person name="Matthews C."/>
            <person name="McCusker W."/>
            <person name="McDonough S."/>
            <person name="Mehta T."/>
            <person name="Meldrim J."/>
            <person name="Meneus L."/>
            <person name="Mihai O."/>
            <person name="Mihalev A."/>
            <person name="Mihova T."/>
            <person name="Mittelman R."/>
            <person name="Mlenga V."/>
            <person name="Montmayeur A."/>
            <person name="Mulrain L."/>
            <person name="Navidi A."/>
            <person name="Naylor J."/>
            <person name="Negash T."/>
            <person name="Nguyen T."/>
            <person name="Nguyen N."/>
            <person name="Nicol R."/>
            <person name="Norbu C."/>
            <person name="Norbu N."/>
            <person name="Novod N."/>
            <person name="O'Neill B."/>
            <person name="Osman S."/>
            <person name="Markiewicz E."/>
            <person name="Oyono O.L."/>
            <person name="Patti C."/>
            <person name="Phunkhang P."/>
            <person name="Pierre F."/>
            <person name="Priest M."/>
            <person name="Raghuraman S."/>
            <person name="Rege F."/>
            <person name="Reyes R."/>
            <person name="Rise C."/>
            <person name="Rogov P."/>
            <person name="Ross K."/>
            <person name="Ryan E."/>
            <person name="Settipalli S."/>
            <person name="Shea T."/>
            <person name="Sherpa N."/>
            <person name="Shi L."/>
            <person name="Shih D."/>
            <person name="Sparrow T."/>
            <person name="Spaulding J."/>
            <person name="Stalker J."/>
            <person name="Stange-Thomann N."/>
            <person name="Stavropoulos S."/>
            <person name="Stone C."/>
            <person name="Strader C."/>
            <person name="Tesfaye S."/>
            <person name="Thomson T."/>
            <person name="Thoulutsang Y."/>
            <person name="Thoulutsang D."/>
            <person name="Topham K."/>
            <person name="Topping I."/>
            <person name="Tsamla T."/>
            <person name="Vassiliev H."/>
            <person name="Vo A."/>
            <person name="Wangchuk T."/>
            <person name="Wangdi T."/>
            <person name="Weiand M."/>
            <person name="Wilkinson J."/>
            <person name="Wilson A."/>
            <person name="Yadav S."/>
            <person name="Young G."/>
            <person name="Yu Q."/>
            <person name="Zembek L."/>
            <person name="Zhong D."/>
            <person name="Zimmer A."/>
            <person name="Zwirko Z."/>
            <person name="Jaffe D.B."/>
            <person name="Alvarez P."/>
            <person name="Brockman W."/>
            <person name="Butler J."/>
            <person name="Chin C."/>
            <person name="Gnerre S."/>
            <person name="Grabherr M."/>
            <person name="Kleber M."/>
            <person name="Mauceli E."/>
            <person name="MacCallum I."/>
        </authorList>
    </citation>
    <scope>NUCLEOTIDE SEQUENCE [LARGE SCALE GENOMIC DNA]</scope>
    <source>
        <strain evidence="8">MSH-3 / Tucson 14011-0111.49</strain>
    </source>
</reference>
<feature type="transmembrane region" description="Helical" evidence="5">
    <location>
        <begin position="199"/>
        <end position="221"/>
    </location>
</feature>
<proteinExistence type="predicted"/>
<feature type="transmembrane region" description="Helical" evidence="5">
    <location>
        <begin position="241"/>
        <end position="259"/>
    </location>
</feature>
<dbReference type="STRING" id="7234.B4H939"/>
<feature type="transmembrane region" description="Helical" evidence="5">
    <location>
        <begin position="764"/>
        <end position="781"/>
    </location>
</feature>
<sequence>MLSSQQKQQQQKKVRGRRHRLAIRMDPELKRNLVPFHVRALGVAQRSMGSPLVYEAQVLRPDVESTMTDLETFLNLVKCAFGTGCLAMPRAFYNAGWLIGLLATVLIGFIVVYAMHVLLNDIQHLCRRHRMAVLSYRETMELALLDGPTWLHCMSRPLGQNLKFLGDLYLYPMDLRLYMALLILPLILTFLVRNLKYLLPFTVISNILTVASFGIIFWYLVQDLPSLEGRQATQHWTQFPLFFGTVLFAIESLGVILALQRSMRHPENFLGSCGVLNRAMVLVVLFYASFGFFGYWQYGRDTANSILHNLPPLEILPQCVMGMFAMAMFFSYALQGYVTVDIIWRGYMRPKLVENVASGRSVEYLVRLALVIASVLVAIGYPDFGLLLSFVGSFCLAQLGLIFPGIVNMCVLYSQGYGYGKILLWRSLFFLVDYNPYEHRDVEVTMSNVGAFVSLLKCVIGTGILALPLAFSYSGWLNGGILLVLITILLIHGMTLLIICMVESARRQEQGYCNFPDTMEYAFNQGPNWCRYCSKASGYLVDGVLAFSHYGVCVVYLVFVSVNVKQLSDYYIKVIDLWIFIVFVGILSVPLFLIRHLKNLVPFNLAANISMYLGFFLIFYYLFQNLPPISERDAFKEPSKLPLFFGIALFSVSSVGVMLAIESKMTYPEQYIGWFGVLNLASAVVVISYLIFAIMGYWRYGESVHGSITLDLPNDEIPAQVSKVCISMAVFLTFPLSGYVTIDIILNHYLDRNGKLNNPHRMEYICRLLFVLVCTVNAVAFPDLGPLLALVGAFTISLLNLIFPACIDMCLNYHAPYTYGKLRWKLVKNILIVIIGTVILVYGCILAVMDMIKEYGDHSK</sequence>
<evidence type="ECO:0000256" key="4">
    <source>
        <dbReference type="ARBA" id="ARBA00023136"/>
    </source>
</evidence>
<feature type="transmembrane region" description="Helical" evidence="5">
    <location>
        <begin position="95"/>
        <end position="115"/>
    </location>
</feature>
<dbReference type="GO" id="GO:0005774">
    <property type="term" value="C:vacuolar membrane"/>
    <property type="evidence" value="ECO:0007669"/>
    <property type="project" value="TreeGrafter"/>
</dbReference>
<dbReference type="HOGENOM" id="CLU_332679_0_0_1"/>
<name>B4H939_DROPE</name>